<dbReference type="PANTHER" id="PTHR11795">
    <property type="entry name" value="BRANCHED-CHAIN AMINO ACID TRANSPORT SYSTEM PERMEASE PROTEIN LIVH"/>
    <property type="match status" value="1"/>
</dbReference>
<gene>
    <name evidence="10" type="ORF">ARD30_00460</name>
    <name evidence="11" type="ORF">SAMN05660750_04199</name>
</gene>
<dbReference type="RefSeq" id="WP_055726232.1">
    <property type="nucleotide sequence ID" value="NZ_FUYX01000014.1"/>
</dbReference>
<feature type="transmembrane region" description="Helical" evidence="9">
    <location>
        <begin position="41"/>
        <end position="59"/>
    </location>
</feature>
<evidence type="ECO:0000313" key="12">
    <source>
        <dbReference type="Proteomes" id="UP000051562"/>
    </source>
</evidence>
<comment type="similarity">
    <text evidence="8">Belongs to the binding-protein-dependent transport system permease family. LivHM subfamily.</text>
</comment>
<evidence type="ECO:0000256" key="6">
    <source>
        <dbReference type="ARBA" id="ARBA00022989"/>
    </source>
</evidence>
<reference evidence="11 13" key="2">
    <citation type="submission" date="2017-02" db="EMBL/GenBank/DDBJ databases">
        <authorList>
            <person name="Peterson S.W."/>
        </authorList>
    </citation>
    <scope>NUCLEOTIDE SEQUENCE [LARGE SCALE GENOMIC DNA]</scope>
    <source>
        <strain evidence="11 13">DSM 9653</strain>
    </source>
</reference>
<dbReference type="PANTHER" id="PTHR11795:SF450">
    <property type="entry name" value="ABC TRANSPORTER PERMEASE PROTEIN"/>
    <property type="match status" value="1"/>
</dbReference>
<evidence type="ECO:0000256" key="1">
    <source>
        <dbReference type="ARBA" id="ARBA00004651"/>
    </source>
</evidence>
<feature type="transmembrane region" description="Helical" evidence="9">
    <location>
        <begin position="190"/>
        <end position="213"/>
    </location>
</feature>
<accession>A0A0Q3IBI3</accession>
<evidence type="ECO:0000256" key="4">
    <source>
        <dbReference type="ARBA" id="ARBA00022692"/>
    </source>
</evidence>
<dbReference type="Pfam" id="PF02653">
    <property type="entry name" value="BPD_transp_2"/>
    <property type="match status" value="1"/>
</dbReference>
<keyword evidence="5" id="KW-0029">Amino-acid transport</keyword>
<dbReference type="GO" id="GO:0022857">
    <property type="term" value="F:transmembrane transporter activity"/>
    <property type="evidence" value="ECO:0007669"/>
    <property type="project" value="InterPro"/>
</dbReference>
<evidence type="ECO:0000256" key="8">
    <source>
        <dbReference type="ARBA" id="ARBA00037998"/>
    </source>
</evidence>
<sequence length="292" mass="30698">MAEFIAYLIAGIATGAIYALAAIGFTLVWQTSQTINFAQGEFVMLPAVLILLAVKLFGLPLWAGGLIGIAVFLLIFGAGFKLVVVDPMIKHGVLPLAIATMALSIIMKEGAKDGFSAEAQSFPSLVPTDMVNLLGISISLQHLAIIVVAFAAIGLLQWFVGGTKLGRQMQATAQNPTVARILGIPVERMVLLTFLLNAALAVVASLLISPIYLAKFSNGETIGLFAFIAAIVGGFNQVRGALVGGILIGVADSLAAAYISTQYRLAVPLVLLVAIILVKPEGLMGRKEERRV</sequence>
<evidence type="ECO:0000256" key="7">
    <source>
        <dbReference type="ARBA" id="ARBA00023136"/>
    </source>
</evidence>
<protein>
    <submittedName>
        <fullName evidence="10">ABC transporter permease</fullName>
    </submittedName>
    <submittedName>
        <fullName evidence="11">Branched-chain amino acid transport system permease protein</fullName>
    </submittedName>
</protein>
<feature type="transmembrane region" description="Helical" evidence="9">
    <location>
        <begin position="265"/>
        <end position="284"/>
    </location>
</feature>
<dbReference type="Proteomes" id="UP000190130">
    <property type="component" value="Unassembled WGS sequence"/>
</dbReference>
<evidence type="ECO:0000256" key="5">
    <source>
        <dbReference type="ARBA" id="ARBA00022970"/>
    </source>
</evidence>
<keyword evidence="7 9" id="KW-0472">Membrane</keyword>
<dbReference type="CDD" id="cd06582">
    <property type="entry name" value="TM_PBP1_LivH_like"/>
    <property type="match status" value="1"/>
</dbReference>
<feature type="transmembrane region" description="Helical" evidence="9">
    <location>
        <begin position="92"/>
        <end position="111"/>
    </location>
</feature>
<feature type="transmembrane region" description="Helical" evidence="9">
    <location>
        <begin position="131"/>
        <end position="160"/>
    </location>
</feature>
<dbReference type="InterPro" id="IPR001851">
    <property type="entry name" value="ABC_transp_permease"/>
</dbReference>
<reference evidence="10 12" key="1">
    <citation type="submission" date="2015-10" db="EMBL/GenBank/DDBJ databases">
        <title>Draft genome of Bosea thiooxidans.</title>
        <authorList>
            <person name="Wang X."/>
        </authorList>
    </citation>
    <scope>NUCLEOTIDE SEQUENCE [LARGE SCALE GENOMIC DNA]</scope>
    <source>
        <strain evidence="10 12">CGMCC 9174</strain>
    </source>
</reference>
<organism evidence="10 12">
    <name type="scientific">Bosea thiooxidans</name>
    <dbReference type="NCBI Taxonomy" id="53254"/>
    <lineage>
        <taxon>Bacteria</taxon>
        <taxon>Pseudomonadati</taxon>
        <taxon>Pseudomonadota</taxon>
        <taxon>Alphaproteobacteria</taxon>
        <taxon>Hyphomicrobiales</taxon>
        <taxon>Boseaceae</taxon>
        <taxon>Bosea</taxon>
    </lineage>
</organism>
<dbReference type="InterPro" id="IPR052157">
    <property type="entry name" value="BCAA_transport_permease"/>
</dbReference>
<evidence type="ECO:0000313" key="13">
    <source>
        <dbReference type="Proteomes" id="UP000190130"/>
    </source>
</evidence>
<dbReference type="GO" id="GO:0005886">
    <property type="term" value="C:plasma membrane"/>
    <property type="evidence" value="ECO:0007669"/>
    <property type="project" value="UniProtKB-SubCell"/>
</dbReference>
<dbReference type="EMBL" id="FUYX01000014">
    <property type="protein sequence ID" value="SKC09840.1"/>
    <property type="molecule type" value="Genomic_DNA"/>
</dbReference>
<keyword evidence="4 9" id="KW-0812">Transmembrane</keyword>
<dbReference type="STRING" id="53254.SAMN05660750_04199"/>
<evidence type="ECO:0000256" key="9">
    <source>
        <dbReference type="SAM" id="Phobius"/>
    </source>
</evidence>
<feature type="transmembrane region" description="Helical" evidence="9">
    <location>
        <begin position="65"/>
        <end position="85"/>
    </location>
</feature>
<proteinExistence type="inferred from homology"/>
<dbReference type="GO" id="GO:0006865">
    <property type="term" value="P:amino acid transport"/>
    <property type="evidence" value="ECO:0007669"/>
    <property type="project" value="UniProtKB-KW"/>
</dbReference>
<dbReference type="Proteomes" id="UP000051562">
    <property type="component" value="Unassembled WGS sequence"/>
</dbReference>
<dbReference type="AlphaFoldDB" id="A0A0Q3IBI3"/>
<keyword evidence="2" id="KW-0813">Transport</keyword>
<dbReference type="EMBL" id="LMAR01000001">
    <property type="protein sequence ID" value="KQK32287.1"/>
    <property type="molecule type" value="Genomic_DNA"/>
</dbReference>
<name>A0A0Q3IBI3_9HYPH</name>
<evidence type="ECO:0000313" key="10">
    <source>
        <dbReference type="EMBL" id="KQK32287.1"/>
    </source>
</evidence>
<dbReference type="OrthoDB" id="9779023at2"/>
<evidence type="ECO:0000256" key="3">
    <source>
        <dbReference type="ARBA" id="ARBA00022475"/>
    </source>
</evidence>
<keyword evidence="6 9" id="KW-1133">Transmembrane helix</keyword>
<comment type="subcellular location">
    <subcellularLocation>
        <location evidence="1">Cell membrane</location>
        <topology evidence="1">Multi-pass membrane protein</topology>
    </subcellularLocation>
</comment>
<keyword evidence="12" id="KW-1185">Reference proteome</keyword>
<evidence type="ECO:0000256" key="2">
    <source>
        <dbReference type="ARBA" id="ARBA00022448"/>
    </source>
</evidence>
<evidence type="ECO:0000313" key="11">
    <source>
        <dbReference type="EMBL" id="SKC09840.1"/>
    </source>
</evidence>
<feature type="transmembrane region" description="Helical" evidence="9">
    <location>
        <begin position="6"/>
        <end position="29"/>
    </location>
</feature>
<keyword evidence="3" id="KW-1003">Cell membrane</keyword>